<dbReference type="OrthoDB" id="5852at2"/>
<reference evidence="2 3" key="1">
    <citation type="submission" date="2013-04" db="EMBL/GenBank/DDBJ databases">
        <authorList>
            <person name="Kuznetsov B."/>
            <person name="Ivanovsky R."/>
        </authorList>
    </citation>
    <scope>NUCLEOTIDE SEQUENCE [LARGE SCALE GENOMIC DNA]</scope>
    <source>
        <strain evidence="2 3">MGU-K5</strain>
    </source>
</reference>
<dbReference type="eggNOG" id="ENOG5031PR8">
    <property type="taxonomic scope" value="Bacteria"/>
</dbReference>
<dbReference type="GO" id="GO:0006508">
    <property type="term" value="P:proteolysis"/>
    <property type="evidence" value="ECO:0007669"/>
    <property type="project" value="UniProtKB-KW"/>
</dbReference>
<feature type="compositionally biased region" description="Low complexity" evidence="1">
    <location>
        <begin position="20"/>
        <end position="47"/>
    </location>
</feature>
<dbReference type="STRING" id="1316936.K678_00240"/>
<keyword evidence="2" id="KW-0378">Hydrolase</keyword>
<dbReference type="GO" id="GO:0008233">
    <property type="term" value="F:peptidase activity"/>
    <property type="evidence" value="ECO:0007669"/>
    <property type="project" value="UniProtKB-KW"/>
</dbReference>
<evidence type="ECO:0000313" key="3">
    <source>
        <dbReference type="Proteomes" id="UP000015350"/>
    </source>
</evidence>
<dbReference type="AlphaFoldDB" id="S9SH95"/>
<keyword evidence="2" id="KW-0645">Protease</keyword>
<gene>
    <name evidence="2" type="ORF">K678_00240</name>
</gene>
<organism evidence="2 3">
    <name type="scientific">Magnetospirillum fulvum MGU-K5</name>
    <dbReference type="NCBI Taxonomy" id="1316936"/>
    <lineage>
        <taxon>Bacteria</taxon>
        <taxon>Pseudomonadati</taxon>
        <taxon>Pseudomonadota</taxon>
        <taxon>Alphaproteobacteria</taxon>
        <taxon>Rhodospirillales</taxon>
        <taxon>Rhodospirillaceae</taxon>
        <taxon>Magnetospirillum</taxon>
    </lineage>
</organism>
<name>S9SH95_MAGFU</name>
<dbReference type="EMBL" id="AQPH01000001">
    <property type="protein sequence ID" value="EPY03493.1"/>
    <property type="molecule type" value="Genomic_DNA"/>
</dbReference>
<evidence type="ECO:0000256" key="1">
    <source>
        <dbReference type="SAM" id="MobiDB-lite"/>
    </source>
</evidence>
<feature type="compositionally biased region" description="Basic and acidic residues" evidence="1">
    <location>
        <begin position="63"/>
        <end position="74"/>
    </location>
</feature>
<dbReference type="RefSeq" id="WP_021130439.1">
    <property type="nucleotide sequence ID" value="NZ_AQPH01000001.1"/>
</dbReference>
<sequence length="244" mass="24906">MFRFPRLLRAAEDGGSGGQPATPSASVAPAASATPADPAPAAAAPASGGEKPADPSPPPTESDPAKAKDGKTEGGTEVPAITPESYGDFDTGGLPVDQARATVFKSLAADLGLSKEAAQKLVSFQVEQIKQETAAREAMAAEWVNTAKTDKEYGGANFAKSLAIAGRGLAQFGTPELRALLNPYHPEENPGGTGLGNHPEIVRAFYRAGLTVTEPGPVGATAPAGADSAVSTEDFYRDVFSKAK</sequence>
<evidence type="ECO:0000313" key="2">
    <source>
        <dbReference type="EMBL" id="EPY03493.1"/>
    </source>
</evidence>
<dbReference type="PATRIC" id="fig|1316936.3.peg.50"/>
<proteinExistence type="predicted"/>
<protein>
    <submittedName>
        <fullName evidence="2">Endoprotease</fullName>
    </submittedName>
</protein>
<feature type="region of interest" description="Disordered" evidence="1">
    <location>
        <begin position="1"/>
        <end position="93"/>
    </location>
</feature>
<comment type="caution">
    <text evidence="2">The sequence shown here is derived from an EMBL/GenBank/DDBJ whole genome shotgun (WGS) entry which is preliminary data.</text>
</comment>
<dbReference type="Proteomes" id="UP000015350">
    <property type="component" value="Unassembled WGS sequence"/>
</dbReference>
<accession>S9SH95</accession>